<dbReference type="EMBL" id="BART01035646">
    <property type="protein sequence ID" value="GAH16323.1"/>
    <property type="molecule type" value="Genomic_DNA"/>
</dbReference>
<comment type="caution">
    <text evidence="1">The sequence shown here is derived from an EMBL/GenBank/DDBJ whole genome shotgun (WGS) entry which is preliminary data.</text>
</comment>
<proteinExistence type="predicted"/>
<dbReference type="Gene3D" id="3.90.1340.10">
    <property type="entry name" value="Phage tail collar domain"/>
    <property type="match status" value="1"/>
</dbReference>
<dbReference type="InterPro" id="IPR037053">
    <property type="entry name" value="Phage_tail_collar_dom_sf"/>
</dbReference>
<organism evidence="1">
    <name type="scientific">marine sediment metagenome</name>
    <dbReference type="NCBI Taxonomy" id="412755"/>
    <lineage>
        <taxon>unclassified sequences</taxon>
        <taxon>metagenomes</taxon>
        <taxon>ecological metagenomes</taxon>
    </lineage>
</organism>
<name>X1F698_9ZZZZ</name>
<accession>X1F698</accession>
<protein>
    <submittedName>
        <fullName evidence="1">Uncharacterized protein</fullName>
    </submittedName>
</protein>
<gene>
    <name evidence="1" type="ORF">S01H4_60451</name>
</gene>
<dbReference type="SUPFAM" id="SSF88874">
    <property type="entry name" value="Receptor-binding domain of short tail fibre protein gp12"/>
    <property type="match status" value="1"/>
</dbReference>
<evidence type="ECO:0000313" key="1">
    <source>
        <dbReference type="EMBL" id="GAH16323.1"/>
    </source>
</evidence>
<feature type="non-terminal residue" evidence="1">
    <location>
        <position position="114"/>
    </location>
</feature>
<reference evidence="1" key="1">
    <citation type="journal article" date="2014" name="Front. Microbiol.">
        <title>High frequency of phylogenetically diverse reductive dehalogenase-homologous genes in deep subseafloor sedimentary metagenomes.</title>
        <authorList>
            <person name="Kawai M."/>
            <person name="Futagami T."/>
            <person name="Toyoda A."/>
            <person name="Takaki Y."/>
            <person name="Nishi S."/>
            <person name="Hori S."/>
            <person name="Arai W."/>
            <person name="Tsubouchi T."/>
            <person name="Morono Y."/>
            <person name="Uchiyama I."/>
            <person name="Ito T."/>
            <person name="Fujiyama A."/>
            <person name="Inagaki F."/>
            <person name="Takami H."/>
        </authorList>
    </citation>
    <scope>NUCLEOTIDE SEQUENCE</scope>
    <source>
        <strain evidence="1">Expedition CK06-06</strain>
    </source>
</reference>
<dbReference type="AlphaFoldDB" id="X1F698"/>
<sequence>MVFDGLYRHTPEISGDIILRCISLDRALSKHVGDALTLLTNQSEWVEVGDDIEDIIEATSITVENYYNQMLVGSVFPWLVNPPGGWLLLDGQTHLQADYPELSAVLPAHLKSGA</sequence>